<reference evidence="12" key="1">
    <citation type="submission" date="2020-06" db="EMBL/GenBank/DDBJ databases">
        <title>Draft genome of Bugula neritina, a colonial animal packing powerful symbionts and potential medicines.</title>
        <authorList>
            <person name="Rayko M."/>
        </authorList>
    </citation>
    <scope>NUCLEOTIDE SEQUENCE [LARGE SCALE GENOMIC DNA]</scope>
    <source>
        <strain evidence="12">Kwan_BN1</strain>
    </source>
</reference>
<keyword evidence="10" id="KW-0175">Coiled coil</keyword>
<dbReference type="Proteomes" id="UP000593567">
    <property type="component" value="Unassembled WGS sequence"/>
</dbReference>
<feature type="region of interest" description="Disordered" evidence="11">
    <location>
        <begin position="249"/>
        <end position="268"/>
    </location>
</feature>
<protein>
    <recommendedName>
        <fullName evidence="4">Dynein regulatory complex protein 10</fullName>
    </recommendedName>
</protein>
<dbReference type="PANTHER" id="PTHR31598">
    <property type="entry name" value="IQ DOMAIN-CONTAINING PROTEIN D"/>
    <property type="match status" value="1"/>
</dbReference>
<dbReference type="CDD" id="cd23767">
    <property type="entry name" value="IQCD"/>
    <property type="match status" value="1"/>
</dbReference>
<dbReference type="OrthoDB" id="536093at2759"/>
<evidence type="ECO:0000256" key="8">
    <source>
        <dbReference type="ARBA" id="ARBA00023212"/>
    </source>
</evidence>
<evidence type="ECO:0000256" key="1">
    <source>
        <dbReference type="ARBA" id="ARBA00003029"/>
    </source>
</evidence>
<evidence type="ECO:0000256" key="9">
    <source>
        <dbReference type="ARBA" id="ARBA00023273"/>
    </source>
</evidence>
<comment type="similarity">
    <text evidence="3">Belongs to the DRC10 family.</text>
</comment>
<sequence>MKDLRKFETLLGPELTELLRTHAERLSHFHSVEQVYLDLSPIQSEAASAVSSSVNTRQSSRVDESLLNPFILDRVKDQLDTMVLPGYGSVRSSVVDSNFNTDYSKLRATQTVLELNKLKVDLEFSVRNILRVFRSREETMVRLIAECNQSRTREGAFFMHCLTDLKELILQRLLVPPTEQNDKLVYLSQIAAQQKINQSEIDQLEAELQKGIAERDKEVKARNDIIHHLQMNLQMLEKTTDEDIKRVNNEADKQKHADNKASQGRKDRMQTELKSLSYILDNDVIEHREEERLLRMKKYKIECEIENWIQKFDVEMTEKQKEYEEIDAAYQEEKAQLTELEQRFNTLESEYKEIMKLKLQERQRAEEKNRLWQRQTHAVVIIQALWRAYKDKNVECILLGYHFGSSENNDA</sequence>
<keyword evidence="13" id="KW-1185">Reference proteome</keyword>
<dbReference type="EMBL" id="VXIV02002037">
    <property type="protein sequence ID" value="KAF6027713.1"/>
    <property type="molecule type" value="Genomic_DNA"/>
</dbReference>
<evidence type="ECO:0000313" key="13">
    <source>
        <dbReference type="Proteomes" id="UP000593567"/>
    </source>
</evidence>
<evidence type="ECO:0000256" key="2">
    <source>
        <dbReference type="ARBA" id="ARBA00004611"/>
    </source>
</evidence>
<accession>A0A7J7JP86</accession>
<evidence type="ECO:0000256" key="11">
    <source>
        <dbReference type="SAM" id="MobiDB-lite"/>
    </source>
</evidence>
<gene>
    <name evidence="12" type="ORF">EB796_013976</name>
</gene>
<keyword evidence="6" id="KW-0282">Flagellum</keyword>
<evidence type="ECO:0000256" key="10">
    <source>
        <dbReference type="SAM" id="Coils"/>
    </source>
</evidence>
<keyword evidence="9" id="KW-0966">Cell projection</keyword>
<evidence type="ECO:0000313" key="12">
    <source>
        <dbReference type="EMBL" id="KAF6027713.1"/>
    </source>
</evidence>
<keyword evidence="8" id="KW-0206">Cytoskeleton</keyword>
<evidence type="ECO:0000256" key="3">
    <source>
        <dbReference type="ARBA" id="ARBA00009071"/>
    </source>
</evidence>
<comment type="caution">
    <text evidence="12">The sequence shown here is derived from an EMBL/GenBank/DDBJ whole genome shotgun (WGS) entry which is preliminary data.</text>
</comment>
<organism evidence="12 13">
    <name type="scientific">Bugula neritina</name>
    <name type="common">Brown bryozoan</name>
    <name type="synonym">Sertularia neritina</name>
    <dbReference type="NCBI Taxonomy" id="10212"/>
    <lineage>
        <taxon>Eukaryota</taxon>
        <taxon>Metazoa</taxon>
        <taxon>Spiralia</taxon>
        <taxon>Lophotrochozoa</taxon>
        <taxon>Bryozoa</taxon>
        <taxon>Gymnolaemata</taxon>
        <taxon>Cheilostomatida</taxon>
        <taxon>Flustrina</taxon>
        <taxon>Buguloidea</taxon>
        <taxon>Bugulidae</taxon>
        <taxon>Bugula</taxon>
    </lineage>
</organism>
<evidence type="ECO:0000256" key="4">
    <source>
        <dbReference type="ARBA" id="ARBA00021752"/>
    </source>
</evidence>
<comment type="subcellular location">
    <subcellularLocation>
        <location evidence="2">Cytoplasm</location>
        <location evidence="2">Cytoskeleton</location>
        <location evidence="2">Flagellum axoneme</location>
    </subcellularLocation>
</comment>
<dbReference type="AlphaFoldDB" id="A0A7J7JP86"/>
<feature type="coiled-coil region" evidence="10">
    <location>
        <begin position="187"/>
        <end position="221"/>
    </location>
</feature>
<keyword evidence="7" id="KW-0969">Cilium</keyword>
<evidence type="ECO:0000256" key="5">
    <source>
        <dbReference type="ARBA" id="ARBA00022490"/>
    </source>
</evidence>
<name>A0A7J7JP86_BUGNE</name>
<proteinExistence type="inferred from homology"/>
<evidence type="ECO:0000256" key="7">
    <source>
        <dbReference type="ARBA" id="ARBA00023069"/>
    </source>
</evidence>
<keyword evidence="5" id="KW-0963">Cytoplasm</keyword>
<feature type="coiled-coil region" evidence="10">
    <location>
        <begin position="316"/>
        <end position="375"/>
    </location>
</feature>
<dbReference type="InterPro" id="IPR042815">
    <property type="entry name" value="DRC10"/>
</dbReference>
<evidence type="ECO:0000256" key="6">
    <source>
        <dbReference type="ARBA" id="ARBA00022846"/>
    </source>
</evidence>
<dbReference type="PANTHER" id="PTHR31598:SF1">
    <property type="entry name" value="DYNEIN REGULATORY COMPLEX PROTEIN 10"/>
    <property type="match status" value="1"/>
</dbReference>
<comment type="function">
    <text evidence="1">Component of the nexin-dynein regulatory complex (N-DRC), a key regulator of ciliary/flagellar motility which maintains the alignment and integrity of the distal axoneme and regulates microtubule sliding in motile axonemes.</text>
</comment>